<reference evidence="1 2" key="1">
    <citation type="journal article" date="2015" name="Infect. Genet. Evol.">
        <title>Genomic sequences of six botulinum neurotoxin-producing strains representing three clostridial species illustrate the mobility and diversity of botulinum neurotoxin genes.</title>
        <authorList>
            <person name="Smith T.J."/>
            <person name="Hill K.K."/>
            <person name="Xie G."/>
            <person name="Foley B.T."/>
            <person name="Williamson C.H."/>
            <person name="Foster J.T."/>
            <person name="Johnson S.L."/>
            <person name="Chertkov O."/>
            <person name="Teshima H."/>
            <person name="Gibbons H.S."/>
            <person name="Johnsky L.A."/>
            <person name="Karavis M.A."/>
            <person name="Smith L.A."/>
        </authorList>
    </citation>
    <scope>NUCLEOTIDE SEQUENCE [LARGE SCALE GENOMIC DNA]</scope>
    <source>
        <strain evidence="1 2">CDC 2741</strain>
    </source>
</reference>
<evidence type="ECO:0000313" key="2">
    <source>
        <dbReference type="Proteomes" id="UP000031366"/>
    </source>
</evidence>
<evidence type="ECO:0000313" key="1">
    <source>
        <dbReference type="EMBL" id="KIE47859.1"/>
    </source>
</evidence>
<dbReference type="RefSeq" id="WP_039630607.1">
    <property type="nucleotide sequence ID" value="NZ_AYSO01000013.1"/>
</dbReference>
<proteinExistence type="predicted"/>
<sequence>MSDYRMDIMGDINLSDYSSIHDYMGIVGPEDKFTIVLQSASEEDAKVLCSILESDKFTIVSKGDIYDGKYFIQAFKKK</sequence>
<gene>
    <name evidence="1" type="ORF">U732_3478</name>
</gene>
<accession>A0A0C1U535</accession>
<dbReference type="EMBL" id="AYSO01000013">
    <property type="protein sequence ID" value="KIE47859.1"/>
    <property type="molecule type" value="Genomic_DNA"/>
</dbReference>
<dbReference type="OrthoDB" id="1935443at2"/>
<dbReference type="Proteomes" id="UP000031366">
    <property type="component" value="Unassembled WGS sequence"/>
</dbReference>
<organism evidence="1 2">
    <name type="scientific">Clostridium argentinense CDC 2741</name>
    <dbReference type="NCBI Taxonomy" id="1418104"/>
    <lineage>
        <taxon>Bacteria</taxon>
        <taxon>Bacillati</taxon>
        <taxon>Bacillota</taxon>
        <taxon>Clostridia</taxon>
        <taxon>Eubacteriales</taxon>
        <taxon>Clostridiaceae</taxon>
        <taxon>Clostridium</taxon>
    </lineage>
</organism>
<dbReference type="AlphaFoldDB" id="A0A0C1U535"/>
<protein>
    <submittedName>
        <fullName evidence="1">Uncharacterized protein</fullName>
    </submittedName>
</protein>
<dbReference type="STRING" id="29341.RSJ17_03450"/>
<comment type="caution">
    <text evidence="1">The sequence shown here is derived from an EMBL/GenBank/DDBJ whole genome shotgun (WGS) entry which is preliminary data.</text>
</comment>
<keyword evidence="2" id="KW-1185">Reference proteome</keyword>
<name>A0A0C1U535_9CLOT</name>